<accession>A0ACB8XF14</accession>
<proteinExistence type="predicted"/>
<comment type="caution">
    <text evidence="1">The sequence shown here is derived from an EMBL/GenBank/DDBJ whole genome shotgun (WGS) entry which is preliminary data.</text>
</comment>
<protein>
    <submittedName>
        <fullName evidence="1">Uncharacterized protein</fullName>
    </submittedName>
</protein>
<reference evidence="2" key="1">
    <citation type="journal article" date="2022" name="Mol. Ecol. Resour.">
        <title>The genomes of chicory, endive, great burdock and yacon provide insights into Asteraceae palaeo-polyploidization history and plant inulin production.</title>
        <authorList>
            <person name="Fan W."/>
            <person name="Wang S."/>
            <person name="Wang H."/>
            <person name="Wang A."/>
            <person name="Jiang F."/>
            <person name="Liu H."/>
            <person name="Zhao H."/>
            <person name="Xu D."/>
            <person name="Zhang Y."/>
        </authorList>
    </citation>
    <scope>NUCLEOTIDE SEQUENCE [LARGE SCALE GENOMIC DNA]</scope>
    <source>
        <strain evidence="2">cv. Niubang</strain>
    </source>
</reference>
<evidence type="ECO:0000313" key="2">
    <source>
        <dbReference type="Proteomes" id="UP001055879"/>
    </source>
</evidence>
<organism evidence="1 2">
    <name type="scientific">Arctium lappa</name>
    <name type="common">Greater burdock</name>
    <name type="synonym">Lappa major</name>
    <dbReference type="NCBI Taxonomy" id="4217"/>
    <lineage>
        <taxon>Eukaryota</taxon>
        <taxon>Viridiplantae</taxon>
        <taxon>Streptophyta</taxon>
        <taxon>Embryophyta</taxon>
        <taxon>Tracheophyta</taxon>
        <taxon>Spermatophyta</taxon>
        <taxon>Magnoliopsida</taxon>
        <taxon>eudicotyledons</taxon>
        <taxon>Gunneridae</taxon>
        <taxon>Pentapetalae</taxon>
        <taxon>asterids</taxon>
        <taxon>campanulids</taxon>
        <taxon>Asterales</taxon>
        <taxon>Asteraceae</taxon>
        <taxon>Carduoideae</taxon>
        <taxon>Cardueae</taxon>
        <taxon>Arctiinae</taxon>
        <taxon>Arctium</taxon>
    </lineage>
</organism>
<dbReference type="EMBL" id="CM042064">
    <property type="protein sequence ID" value="KAI3665292.1"/>
    <property type="molecule type" value="Genomic_DNA"/>
</dbReference>
<dbReference type="Proteomes" id="UP001055879">
    <property type="component" value="Linkage Group LG18"/>
</dbReference>
<gene>
    <name evidence="1" type="ORF">L6452_43916</name>
</gene>
<keyword evidence="2" id="KW-1185">Reference proteome</keyword>
<sequence length="120" mass="12852">MRTRDSVRTATDGTENVNAADAANPSVAATCQRRGRGRGRPPSAQVSMTSGRGRRRPRGTGQEAPIITDDALAERITQILQATLPNMIAALGGVRNEKQQVSPRQEKTRDNLGNSGKKDS</sequence>
<name>A0ACB8XF14_ARCLA</name>
<evidence type="ECO:0000313" key="1">
    <source>
        <dbReference type="EMBL" id="KAI3665292.1"/>
    </source>
</evidence>
<reference evidence="1 2" key="2">
    <citation type="journal article" date="2022" name="Mol. Ecol. Resour.">
        <title>The genomes of chicory, endive, great burdock and yacon provide insights into Asteraceae paleo-polyploidization history and plant inulin production.</title>
        <authorList>
            <person name="Fan W."/>
            <person name="Wang S."/>
            <person name="Wang H."/>
            <person name="Wang A."/>
            <person name="Jiang F."/>
            <person name="Liu H."/>
            <person name="Zhao H."/>
            <person name="Xu D."/>
            <person name="Zhang Y."/>
        </authorList>
    </citation>
    <scope>NUCLEOTIDE SEQUENCE [LARGE SCALE GENOMIC DNA]</scope>
    <source>
        <strain evidence="2">cv. Niubang</strain>
    </source>
</reference>